<accession>A0A2R8AC36</accession>
<dbReference type="Pfam" id="PF05099">
    <property type="entry name" value="TerB"/>
    <property type="match status" value="1"/>
</dbReference>
<proteinExistence type="predicted"/>
<dbReference type="Proteomes" id="UP000244932">
    <property type="component" value="Unassembled WGS sequence"/>
</dbReference>
<feature type="domain" description="Co-chaperone DjlA N-terminal" evidence="1">
    <location>
        <begin position="24"/>
        <end position="141"/>
    </location>
</feature>
<evidence type="ECO:0000259" key="1">
    <source>
        <dbReference type="Pfam" id="PF05099"/>
    </source>
</evidence>
<dbReference type="InterPro" id="IPR029024">
    <property type="entry name" value="TerB-like"/>
</dbReference>
<dbReference type="AlphaFoldDB" id="A0A2R8AC36"/>
<dbReference type="OrthoDB" id="5402150at2"/>
<protein>
    <recommendedName>
        <fullName evidence="1">Co-chaperone DjlA N-terminal domain-containing protein</fullName>
    </recommendedName>
</protein>
<evidence type="ECO:0000313" key="2">
    <source>
        <dbReference type="EMBL" id="SPF29799.1"/>
    </source>
</evidence>
<dbReference type="EMBL" id="OMKW01000002">
    <property type="protein sequence ID" value="SPF29799.1"/>
    <property type="molecule type" value="Genomic_DNA"/>
</dbReference>
<keyword evidence="3" id="KW-1185">Reference proteome</keyword>
<dbReference type="SUPFAM" id="SSF158682">
    <property type="entry name" value="TerB-like"/>
    <property type="match status" value="1"/>
</dbReference>
<dbReference type="RefSeq" id="WP_108782467.1">
    <property type="nucleotide sequence ID" value="NZ_OMKW01000002.1"/>
</dbReference>
<reference evidence="2 3" key="1">
    <citation type="submission" date="2018-03" db="EMBL/GenBank/DDBJ databases">
        <authorList>
            <person name="Keele B.F."/>
        </authorList>
    </citation>
    <scope>NUCLEOTIDE SEQUENCE [LARGE SCALE GENOMIC DNA]</scope>
    <source>
        <strain evidence="2 3">CeCT 8812</strain>
    </source>
</reference>
<sequence>MLSSLIAMLKGDAEPATLAEEDCRLALTAMMVRVARADDQYDQSEKDAIDAVLTDRYGLDATAAAELRASGESVEAEASDNVRFTKVIKDAVPYEERSAVAEALWYVALADDKRTEDENAFLRLVVSLIGVNDRDSGFARQRAEARRTN</sequence>
<dbReference type="InterPro" id="IPR007791">
    <property type="entry name" value="DjlA_N"/>
</dbReference>
<organism evidence="2 3">
    <name type="scientific">Pontivivens insulae</name>
    <dbReference type="NCBI Taxonomy" id="1639689"/>
    <lineage>
        <taxon>Bacteria</taxon>
        <taxon>Pseudomonadati</taxon>
        <taxon>Pseudomonadota</taxon>
        <taxon>Alphaproteobacteria</taxon>
        <taxon>Rhodobacterales</taxon>
        <taxon>Paracoccaceae</taxon>
        <taxon>Pontivivens</taxon>
    </lineage>
</organism>
<gene>
    <name evidence="2" type="ORF">POI8812_02117</name>
</gene>
<evidence type="ECO:0000313" key="3">
    <source>
        <dbReference type="Proteomes" id="UP000244932"/>
    </source>
</evidence>
<dbReference type="CDD" id="cd07313">
    <property type="entry name" value="terB_like_2"/>
    <property type="match status" value="1"/>
</dbReference>
<name>A0A2R8AC36_9RHOB</name>
<dbReference type="Gene3D" id="1.10.3680.10">
    <property type="entry name" value="TerB-like"/>
    <property type="match status" value="1"/>
</dbReference>